<evidence type="ECO:0000313" key="3">
    <source>
        <dbReference type="Proteomes" id="UP001597371"/>
    </source>
</evidence>
<keyword evidence="1" id="KW-0472">Membrane</keyword>
<dbReference type="EMBL" id="JBHUIJ010000006">
    <property type="protein sequence ID" value="MFD2237001.1"/>
    <property type="molecule type" value="Genomic_DNA"/>
</dbReference>
<feature type="transmembrane region" description="Helical" evidence="1">
    <location>
        <begin position="15"/>
        <end position="36"/>
    </location>
</feature>
<feature type="transmembrane region" description="Helical" evidence="1">
    <location>
        <begin position="274"/>
        <end position="292"/>
    </location>
</feature>
<feature type="transmembrane region" description="Helical" evidence="1">
    <location>
        <begin position="166"/>
        <end position="185"/>
    </location>
</feature>
<dbReference type="RefSeq" id="WP_377946359.1">
    <property type="nucleotide sequence ID" value="NZ_JBHUIJ010000006.1"/>
</dbReference>
<dbReference type="PIRSF" id="PIRSF028704">
    <property type="entry name" value="UPC028704"/>
    <property type="match status" value="1"/>
</dbReference>
<comment type="caution">
    <text evidence="2">The sequence shown here is derived from an EMBL/GenBank/DDBJ whole genome shotgun (WGS) entry which is preliminary data.</text>
</comment>
<feature type="transmembrane region" description="Helical" evidence="1">
    <location>
        <begin position="235"/>
        <end position="262"/>
    </location>
</feature>
<name>A0ABW5CJC3_9HYPH</name>
<keyword evidence="1" id="KW-1133">Transmembrane helix</keyword>
<dbReference type="PANTHER" id="PTHR38592">
    <property type="entry name" value="BLL4819 PROTEIN"/>
    <property type="match status" value="1"/>
</dbReference>
<proteinExistence type="predicted"/>
<evidence type="ECO:0000313" key="2">
    <source>
        <dbReference type="EMBL" id="MFD2237001.1"/>
    </source>
</evidence>
<feature type="transmembrane region" description="Helical" evidence="1">
    <location>
        <begin position="337"/>
        <end position="356"/>
    </location>
</feature>
<sequence>MENLRKSKRDNRIDLLRGFAMLSIAINHVAVIPNRLEFDGWQVPTLTLYGYSSAAEIFVFLSGYMVGLVYLSKENPEKLLLRRAGTLYAVNVAAFISSWMIIAVLSPEIRDASGFAFFMESPVSGFALFAVLLVQPLFTDVLALYTALLLLTALLVSPLRMHPARVILASLAIYGAVYVAGAMGLTLNVPGGLPEDDWLWTFNPFTWQFLFIGAVVLGRYRFLSVLFEFLERNRTFALAIVIILAASIGLFLAIQALGIYYVPLSGKTNLGPVRLAHAALVILALMSLLTLIDRRAQEWLGWLSLIGRHTLPCYAFSIPLTYALAGLWFSLGRTQTAYLLCALMVVLAMLAVATVMERRKQRSL</sequence>
<dbReference type="Proteomes" id="UP001597371">
    <property type="component" value="Unassembled WGS sequence"/>
</dbReference>
<organism evidence="2 3">
    <name type="scientific">Aureimonas populi</name>
    <dbReference type="NCBI Taxonomy" id="1701758"/>
    <lineage>
        <taxon>Bacteria</taxon>
        <taxon>Pseudomonadati</taxon>
        <taxon>Pseudomonadota</taxon>
        <taxon>Alphaproteobacteria</taxon>
        <taxon>Hyphomicrobiales</taxon>
        <taxon>Aurantimonadaceae</taxon>
        <taxon>Aureimonas</taxon>
    </lineage>
</organism>
<feature type="transmembrane region" description="Helical" evidence="1">
    <location>
        <begin position="126"/>
        <end position="154"/>
    </location>
</feature>
<keyword evidence="3" id="KW-1185">Reference proteome</keyword>
<dbReference type="InterPro" id="IPR014550">
    <property type="entry name" value="UCP028704_OpgC"/>
</dbReference>
<evidence type="ECO:0000256" key="1">
    <source>
        <dbReference type="SAM" id="Phobius"/>
    </source>
</evidence>
<gene>
    <name evidence="2" type="primary">opgC</name>
    <name evidence="2" type="ORF">ACFSKQ_05910</name>
</gene>
<feature type="transmembrane region" description="Helical" evidence="1">
    <location>
        <begin position="205"/>
        <end position="223"/>
    </location>
</feature>
<dbReference type="Pfam" id="PF10129">
    <property type="entry name" value="OpgC_C"/>
    <property type="match status" value="1"/>
</dbReference>
<feature type="transmembrane region" description="Helical" evidence="1">
    <location>
        <begin position="48"/>
        <end position="72"/>
    </location>
</feature>
<feature type="transmembrane region" description="Helical" evidence="1">
    <location>
        <begin position="84"/>
        <end position="106"/>
    </location>
</feature>
<accession>A0ABW5CJC3</accession>
<reference evidence="3" key="1">
    <citation type="journal article" date="2019" name="Int. J. Syst. Evol. Microbiol.">
        <title>The Global Catalogue of Microorganisms (GCM) 10K type strain sequencing project: providing services to taxonomists for standard genome sequencing and annotation.</title>
        <authorList>
            <consortium name="The Broad Institute Genomics Platform"/>
            <consortium name="The Broad Institute Genome Sequencing Center for Infectious Disease"/>
            <person name="Wu L."/>
            <person name="Ma J."/>
        </authorList>
    </citation>
    <scope>NUCLEOTIDE SEQUENCE [LARGE SCALE GENOMIC DNA]</scope>
    <source>
        <strain evidence="3">ZS-35-S2</strain>
    </source>
</reference>
<keyword evidence="1" id="KW-0812">Transmembrane</keyword>
<dbReference type="PANTHER" id="PTHR38592:SF3">
    <property type="entry name" value="BLL4819 PROTEIN"/>
    <property type="match status" value="1"/>
</dbReference>
<protein>
    <submittedName>
        <fullName evidence="2">OpgC domain-containing protein</fullName>
    </submittedName>
</protein>